<evidence type="ECO:0000256" key="1">
    <source>
        <dbReference type="ARBA" id="ARBA00004141"/>
    </source>
</evidence>
<reference evidence="10 11" key="1">
    <citation type="journal article" date="2024" name="Science">
        <title>Giant polyketide synthase enzymes in the biosynthesis of giant marine polyether toxins.</title>
        <authorList>
            <person name="Fallon T.R."/>
            <person name="Shende V.V."/>
            <person name="Wierzbicki I.H."/>
            <person name="Pendleton A.L."/>
            <person name="Watervoot N.F."/>
            <person name="Auber R.P."/>
            <person name="Gonzalez D.J."/>
            <person name="Wisecaver J.H."/>
            <person name="Moore B.S."/>
        </authorList>
    </citation>
    <scope>NUCLEOTIDE SEQUENCE [LARGE SCALE GENOMIC DNA]</scope>
    <source>
        <strain evidence="10 11">12B1</strain>
    </source>
</reference>
<keyword evidence="5" id="KW-0677">Repeat</keyword>
<keyword evidence="6" id="KW-1133">Transmembrane helix</keyword>
<dbReference type="GO" id="GO:0055085">
    <property type="term" value="P:transmembrane transport"/>
    <property type="evidence" value="ECO:0007669"/>
    <property type="project" value="InterPro"/>
</dbReference>
<dbReference type="PROSITE" id="PS50920">
    <property type="entry name" value="SOLCAR"/>
    <property type="match status" value="3"/>
</dbReference>
<dbReference type="AlphaFoldDB" id="A0AB34IH49"/>
<protein>
    <recommendedName>
        <fullName evidence="12">Mitochondrial carrier protein</fullName>
    </recommendedName>
</protein>
<keyword evidence="11" id="KW-1185">Reference proteome</keyword>
<accession>A0AB34IH49</accession>
<sequence>MQYQEMFAGMAAGLTQDALLHPLDTLRARLDTSISSANARRARTPAVALWNEAKAVAAADGLRGLYRGYTLCLTASAPANALYFGSYRASRRAMGDVAPTAVRDFAAGLSAECVASLLWTPLDVLKQRMQVGSTSLGTWGAVRDACESVGVVGLWRGYFAGLAVWGPFSATYFATYEALRSAMGGEQAKEASARESISAGLAAGATAALITQPLDCAKTRIQVGLVPKDVSLLTVMRQVYATEGAQALWRGAAARALWLTPGCAITMTVFEAVERLLR</sequence>
<evidence type="ECO:0000256" key="2">
    <source>
        <dbReference type="ARBA" id="ARBA00006375"/>
    </source>
</evidence>
<name>A0AB34IH49_PRYPA</name>
<comment type="subcellular location">
    <subcellularLocation>
        <location evidence="1">Membrane</location>
        <topology evidence="1">Multi-pass membrane protein</topology>
    </subcellularLocation>
</comment>
<comment type="similarity">
    <text evidence="2 9">Belongs to the mitochondrial carrier (TC 2.A.29) family.</text>
</comment>
<dbReference type="SUPFAM" id="SSF103506">
    <property type="entry name" value="Mitochondrial carrier"/>
    <property type="match status" value="1"/>
</dbReference>
<dbReference type="PANTHER" id="PTHR45667">
    <property type="entry name" value="S-ADENOSYLMETHIONINE MITOCHONDRIAL CARRIER PROTEIN"/>
    <property type="match status" value="1"/>
</dbReference>
<evidence type="ECO:0000256" key="6">
    <source>
        <dbReference type="ARBA" id="ARBA00022989"/>
    </source>
</evidence>
<feature type="repeat" description="Solcar" evidence="8">
    <location>
        <begin position="99"/>
        <end position="182"/>
    </location>
</feature>
<dbReference type="Proteomes" id="UP001515480">
    <property type="component" value="Unassembled WGS sequence"/>
</dbReference>
<dbReference type="GO" id="GO:0016020">
    <property type="term" value="C:membrane"/>
    <property type="evidence" value="ECO:0007669"/>
    <property type="project" value="UniProtKB-SubCell"/>
</dbReference>
<dbReference type="Gene3D" id="1.50.40.10">
    <property type="entry name" value="Mitochondrial carrier domain"/>
    <property type="match status" value="1"/>
</dbReference>
<evidence type="ECO:0000256" key="4">
    <source>
        <dbReference type="ARBA" id="ARBA00022692"/>
    </source>
</evidence>
<dbReference type="InterPro" id="IPR002067">
    <property type="entry name" value="MCP"/>
</dbReference>
<evidence type="ECO:0008006" key="12">
    <source>
        <dbReference type="Google" id="ProtNLM"/>
    </source>
</evidence>
<evidence type="ECO:0000313" key="10">
    <source>
        <dbReference type="EMBL" id="KAL1499444.1"/>
    </source>
</evidence>
<proteinExistence type="inferred from homology"/>
<evidence type="ECO:0000256" key="8">
    <source>
        <dbReference type="PROSITE-ProRule" id="PRU00282"/>
    </source>
</evidence>
<gene>
    <name evidence="10" type="ORF">AB1Y20_011648</name>
</gene>
<dbReference type="Pfam" id="PF00153">
    <property type="entry name" value="Mito_carr"/>
    <property type="match status" value="3"/>
</dbReference>
<evidence type="ECO:0000256" key="3">
    <source>
        <dbReference type="ARBA" id="ARBA00022448"/>
    </source>
</evidence>
<feature type="repeat" description="Solcar" evidence="8">
    <location>
        <begin position="1"/>
        <end position="93"/>
    </location>
</feature>
<keyword evidence="4 8" id="KW-0812">Transmembrane</keyword>
<evidence type="ECO:0000256" key="9">
    <source>
        <dbReference type="RuleBase" id="RU000488"/>
    </source>
</evidence>
<evidence type="ECO:0000313" key="11">
    <source>
        <dbReference type="Proteomes" id="UP001515480"/>
    </source>
</evidence>
<dbReference type="EMBL" id="JBGBPQ010000025">
    <property type="protein sequence ID" value="KAL1499444.1"/>
    <property type="molecule type" value="Genomic_DNA"/>
</dbReference>
<dbReference type="PRINTS" id="PR00926">
    <property type="entry name" value="MITOCARRIER"/>
</dbReference>
<evidence type="ECO:0000256" key="7">
    <source>
        <dbReference type="ARBA" id="ARBA00023136"/>
    </source>
</evidence>
<dbReference type="InterPro" id="IPR018108">
    <property type="entry name" value="MCP_transmembrane"/>
</dbReference>
<feature type="repeat" description="Solcar" evidence="8">
    <location>
        <begin position="191"/>
        <end position="276"/>
    </location>
</feature>
<evidence type="ECO:0000256" key="5">
    <source>
        <dbReference type="ARBA" id="ARBA00022737"/>
    </source>
</evidence>
<keyword evidence="7 8" id="KW-0472">Membrane</keyword>
<dbReference type="InterPro" id="IPR023395">
    <property type="entry name" value="MCP_dom_sf"/>
</dbReference>
<keyword evidence="3 9" id="KW-0813">Transport</keyword>
<comment type="caution">
    <text evidence="10">The sequence shown here is derived from an EMBL/GenBank/DDBJ whole genome shotgun (WGS) entry which is preliminary data.</text>
</comment>
<organism evidence="10 11">
    <name type="scientific">Prymnesium parvum</name>
    <name type="common">Toxic golden alga</name>
    <dbReference type="NCBI Taxonomy" id="97485"/>
    <lineage>
        <taxon>Eukaryota</taxon>
        <taxon>Haptista</taxon>
        <taxon>Haptophyta</taxon>
        <taxon>Prymnesiophyceae</taxon>
        <taxon>Prymnesiales</taxon>
        <taxon>Prymnesiaceae</taxon>
        <taxon>Prymnesium</taxon>
    </lineage>
</organism>